<dbReference type="AlphaFoldDB" id="A0A166MAL1"/>
<organism evidence="1 2">
    <name type="scientific">Exidia glandulosa HHB12029</name>
    <dbReference type="NCBI Taxonomy" id="1314781"/>
    <lineage>
        <taxon>Eukaryota</taxon>
        <taxon>Fungi</taxon>
        <taxon>Dikarya</taxon>
        <taxon>Basidiomycota</taxon>
        <taxon>Agaricomycotina</taxon>
        <taxon>Agaricomycetes</taxon>
        <taxon>Auriculariales</taxon>
        <taxon>Exidiaceae</taxon>
        <taxon>Exidia</taxon>
    </lineage>
</organism>
<proteinExistence type="predicted"/>
<gene>
    <name evidence="1" type="ORF">EXIGLDRAFT_694518</name>
</gene>
<name>A0A166MAL1_EXIGL</name>
<dbReference type="Proteomes" id="UP000077266">
    <property type="component" value="Unassembled WGS sequence"/>
</dbReference>
<keyword evidence="2" id="KW-1185">Reference proteome</keyword>
<dbReference type="InParanoid" id="A0A166MAL1"/>
<reference evidence="1 2" key="1">
    <citation type="journal article" date="2016" name="Mol. Biol. Evol.">
        <title>Comparative Genomics of Early-Diverging Mushroom-Forming Fungi Provides Insights into the Origins of Lignocellulose Decay Capabilities.</title>
        <authorList>
            <person name="Nagy L.G."/>
            <person name="Riley R."/>
            <person name="Tritt A."/>
            <person name="Adam C."/>
            <person name="Daum C."/>
            <person name="Floudas D."/>
            <person name="Sun H."/>
            <person name="Yadav J.S."/>
            <person name="Pangilinan J."/>
            <person name="Larsson K.H."/>
            <person name="Matsuura K."/>
            <person name="Barry K."/>
            <person name="Labutti K."/>
            <person name="Kuo R."/>
            <person name="Ohm R.A."/>
            <person name="Bhattacharya S.S."/>
            <person name="Shirouzu T."/>
            <person name="Yoshinaga Y."/>
            <person name="Martin F.M."/>
            <person name="Grigoriev I.V."/>
            <person name="Hibbett D.S."/>
        </authorList>
    </citation>
    <scope>NUCLEOTIDE SEQUENCE [LARGE SCALE GENOMIC DNA]</scope>
    <source>
        <strain evidence="1 2">HHB12029</strain>
    </source>
</reference>
<sequence>MTGPLAVGRAPDTRARDFEEWRIDAESKYSRSWCWDHARRVVDWRSTWERRREMGRELVRGLAQSRHIADKAPSGSLRISTAASDSFRQRKRYRKHPAVHLATRRPHAKDGSAPLTCAEDPRVPDAALTHAYCPSSSASFGGVVARDIEVAVRLERNSTVMQWLHARLHPNWRPPGSLVQVHLQSKSFLSYENAPYCVRPVQTGQTRSDSVRLSVPDGIVIGLRGSDQSGFPEQA</sequence>
<evidence type="ECO:0000313" key="2">
    <source>
        <dbReference type="Proteomes" id="UP000077266"/>
    </source>
</evidence>
<evidence type="ECO:0000313" key="1">
    <source>
        <dbReference type="EMBL" id="KZV77821.1"/>
    </source>
</evidence>
<protein>
    <submittedName>
        <fullName evidence="1">Uncharacterized protein</fullName>
    </submittedName>
</protein>
<dbReference type="EMBL" id="KV427516">
    <property type="protein sequence ID" value="KZV77821.1"/>
    <property type="molecule type" value="Genomic_DNA"/>
</dbReference>
<accession>A0A166MAL1</accession>